<dbReference type="AlphaFoldDB" id="A0A392M7E6"/>
<protein>
    <submittedName>
        <fullName evidence="2">Uncharacterized protein</fullName>
    </submittedName>
</protein>
<proteinExistence type="predicted"/>
<dbReference type="Proteomes" id="UP000265520">
    <property type="component" value="Unassembled WGS sequence"/>
</dbReference>
<keyword evidence="3" id="KW-1185">Reference proteome</keyword>
<organism evidence="2 3">
    <name type="scientific">Trifolium medium</name>
    <dbReference type="NCBI Taxonomy" id="97028"/>
    <lineage>
        <taxon>Eukaryota</taxon>
        <taxon>Viridiplantae</taxon>
        <taxon>Streptophyta</taxon>
        <taxon>Embryophyta</taxon>
        <taxon>Tracheophyta</taxon>
        <taxon>Spermatophyta</taxon>
        <taxon>Magnoliopsida</taxon>
        <taxon>eudicotyledons</taxon>
        <taxon>Gunneridae</taxon>
        <taxon>Pentapetalae</taxon>
        <taxon>rosids</taxon>
        <taxon>fabids</taxon>
        <taxon>Fabales</taxon>
        <taxon>Fabaceae</taxon>
        <taxon>Papilionoideae</taxon>
        <taxon>50 kb inversion clade</taxon>
        <taxon>NPAAA clade</taxon>
        <taxon>Hologalegina</taxon>
        <taxon>IRL clade</taxon>
        <taxon>Trifolieae</taxon>
        <taxon>Trifolium</taxon>
    </lineage>
</organism>
<evidence type="ECO:0000313" key="2">
    <source>
        <dbReference type="EMBL" id="MCH83035.1"/>
    </source>
</evidence>
<evidence type="ECO:0000313" key="3">
    <source>
        <dbReference type="Proteomes" id="UP000265520"/>
    </source>
</evidence>
<feature type="transmembrane region" description="Helical" evidence="1">
    <location>
        <begin position="110"/>
        <end position="130"/>
    </location>
</feature>
<reference evidence="2 3" key="1">
    <citation type="journal article" date="2018" name="Front. Plant Sci.">
        <title>Red Clover (Trifolium pratense) and Zigzag Clover (T. medium) - A Picture of Genomic Similarities and Differences.</title>
        <authorList>
            <person name="Dluhosova J."/>
            <person name="Istvanek J."/>
            <person name="Nedelnik J."/>
            <person name="Repkova J."/>
        </authorList>
    </citation>
    <scope>NUCLEOTIDE SEQUENCE [LARGE SCALE GENOMIC DNA]</scope>
    <source>
        <strain evidence="3">cv. 10/8</strain>
        <tissue evidence="2">Leaf</tissue>
    </source>
</reference>
<evidence type="ECO:0000256" key="1">
    <source>
        <dbReference type="SAM" id="Phobius"/>
    </source>
</evidence>
<gene>
    <name evidence="2" type="ORF">A2U01_0003849</name>
</gene>
<sequence length="169" mass="19599">MKYVNNIALTLQFKGSLQPFLRDLSLRLPHIQTFIVRCIQAWWWCDERRLPSAPPLSGSVSVFLWRFHGRCYTVYPLALGSMGSNLVTLRVLAVPPLFRVLVWPELCQSLFDGACGSLVIGGVEMGWWWWLEVMRWWILFESLMVSKSVEICRFLCIWLTSTASVLTVW</sequence>
<accession>A0A392M7E6</accession>
<keyword evidence="1" id="KW-0472">Membrane</keyword>
<feature type="transmembrane region" description="Helical" evidence="1">
    <location>
        <begin position="74"/>
        <end position="98"/>
    </location>
</feature>
<keyword evidence="1" id="KW-0812">Transmembrane</keyword>
<name>A0A392M7E6_9FABA</name>
<keyword evidence="1" id="KW-1133">Transmembrane helix</keyword>
<comment type="caution">
    <text evidence="2">The sequence shown here is derived from an EMBL/GenBank/DDBJ whole genome shotgun (WGS) entry which is preliminary data.</text>
</comment>
<dbReference type="EMBL" id="LXQA010004553">
    <property type="protein sequence ID" value="MCH83035.1"/>
    <property type="molecule type" value="Genomic_DNA"/>
</dbReference>
<feature type="non-terminal residue" evidence="2">
    <location>
        <position position="169"/>
    </location>
</feature>